<dbReference type="InterPro" id="IPR045123">
    <property type="entry name" value="METTL14-like"/>
</dbReference>
<accession>A0A426YM41</accession>
<comment type="caution">
    <text evidence="5">The sequence shown here is derived from an EMBL/GenBank/DDBJ whole genome shotgun (WGS) entry which is preliminary data.</text>
</comment>
<feature type="compositionally biased region" description="Polar residues" evidence="3">
    <location>
        <begin position="217"/>
        <end position="226"/>
    </location>
</feature>
<dbReference type="GO" id="GO:0005634">
    <property type="term" value="C:nucleus"/>
    <property type="evidence" value="ECO:0007669"/>
    <property type="project" value="UniProtKB-SubCell"/>
</dbReference>
<dbReference type="GO" id="GO:0036396">
    <property type="term" value="C:RNA N6-methyladenosine methyltransferase complex"/>
    <property type="evidence" value="ECO:0007669"/>
    <property type="project" value="TreeGrafter"/>
</dbReference>
<feature type="region of interest" description="Disordered" evidence="3">
    <location>
        <begin position="110"/>
        <end position="147"/>
    </location>
</feature>
<feature type="chain" id="PRO_5019246072" evidence="4">
    <location>
        <begin position="20"/>
        <end position="291"/>
    </location>
</feature>
<name>A0A426YM41_ENSVE</name>
<evidence type="ECO:0000256" key="1">
    <source>
        <dbReference type="ARBA" id="ARBA00004123"/>
    </source>
</evidence>
<dbReference type="InterPro" id="IPR007757">
    <property type="entry name" value="MT-A70-like"/>
</dbReference>
<sequence>MYQLLVLPVLLLLCMQHSSQEHCLMGIKGTVRRSTDGHIIHANIDTDVIIAEEPTDGQFSTEYCIFLCYSEYLVVTSIIVVNMRKVQGLQFRFVLLGTGGTYRSARLPVRGLPATGRGAPSSVTASFSRARRRSVSPRGEKDQGDAYVRNFADKDGKVWQGGGGRNPPPDAPHLVMTTSEIESLRPKSPPQKNQQQSTPLLQTGSSSNRRPSGNSPQNPMNSSLSGLNADFSGSEPATPAPWSSSPMVGYRGPDPETMSVDVYDAYGFNAASSHAFGDHIDFDSHRGPNLL</sequence>
<protein>
    <submittedName>
        <fullName evidence="5">Uncharacterized protein</fullName>
    </submittedName>
</protein>
<evidence type="ECO:0000313" key="5">
    <source>
        <dbReference type="EMBL" id="RRT52780.1"/>
    </source>
</evidence>
<proteinExistence type="predicted"/>
<dbReference type="PANTHER" id="PTHR13107:SF0">
    <property type="entry name" value="N6-ADENOSINE-METHYLTRANSFERASE NON-CATALYTIC SUBUNIT"/>
    <property type="match status" value="1"/>
</dbReference>
<dbReference type="PANTHER" id="PTHR13107">
    <property type="entry name" value="N6-ADENOSINE-METHYLTRANSFERASE NON-CATALYTIC SUBUNIT"/>
    <property type="match status" value="1"/>
</dbReference>
<organism evidence="5 6">
    <name type="scientific">Ensete ventricosum</name>
    <name type="common">Abyssinian banana</name>
    <name type="synonym">Musa ensete</name>
    <dbReference type="NCBI Taxonomy" id="4639"/>
    <lineage>
        <taxon>Eukaryota</taxon>
        <taxon>Viridiplantae</taxon>
        <taxon>Streptophyta</taxon>
        <taxon>Embryophyta</taxon>
        <taxon>Tracheophyta</taxon>
        <taxon>Spermatophyta</taxon>
        <taxon>Magnoliopsida</taxon>
        <taxon>Liliopsida</taxon>
        <taxon>Zingiberales</taxon>
        <taxon>Musaceae</taxon>
        <taxon>Ensete</taxon>
    </lineage>
</organism>
<evidence type="ECO:0000256" key="3">
    <source>
        <dbReference type="SAM" id="MobiDB-lite"/>
    </source>
</evidence>
<keyword evidence="4" id="KW-0732">Signal</keyword>
<dbReference type="AlphaFoldDB" id="A0A426YM41"/>
<dbReference type="Pfam" id="PF05063">
    <property type="entry name" value="MT-A70"/>
    <property type="match status" value="1"/>
</dbReference>
<feature type="compositionally biased region" description="Low complexity" evidence="3">
    <location>
        <begin position="190"/>
        <end position="216"/>
    </location>
</feature>
<evidence type="ECO:0000256" key="2">
    <source>
        <dbReference type="ARBA" id="ARBA00023242"/>
    </source>
</evidence>
<dbReference type="EMBL" id="AMZH03011492">
    <property type="protein sequence ID" value="RRT52780.1"/>
    <property type="molecule type" value="Genomic_DNA"/>
</dbReference>
<keyword evidence="2" id="KW-0539">Nucleus</keyword>
<evidence type="ECO:0000313" key="6">
    <source>
        <dbReference type="Proteomes" id="UP000287651"/>
    </source>
</evidence>
<dbReference type="GO" id="GO:0003729">
    <property type="term" value="F:mRNA binding"/>
    <property type="evidence" value="ECO:0007669"/>
    <property type="project" value="TreeGrafter"/>
</dbReference>
<evidence type="ECO:0000256" key="4">
    <source>
        <dbReference type="SAM" id="SignalP"/>
    </source>
</evidence>
<feature type="region of interest" description="Disordered" evidence="3">
    <location>
        <begin position="181"/>
        <end position="258"/>
    </location>
</feature>
<feature type="region of interest" description="Disordered" evidence="3">
    <location>
        <begin position="155"/>
        <end position="174"/>
    </location>
</feature>
<comment type="subcellular location">
    <subcellularLocation>
        <location evidence="1">Nucleus</location>
    </subcellularLocation>
</comment>
<dbReference type="Proteomes" id="UP000287651">
    <property type="component" value="Unassembled WGS sequence"/>
</dbReference>
<gene>
    <name evidence="5" type="ORF">B296_00047447</name>
</gene>
<reference evidence="5 6" key="1">
    <citation type="journal article" date="2014" name="Agronomy (Basel)">
        <title>A Draft Genome Sequence for Ensete ventricosum, the Drought-Tolerant Tree Against Hunger.</title>
        <authorList>
            <person name="Harrison J."/>
            <person name="Moore K.A."/>
            <person name="Paszkiewicz K."/>
            <person name="Jones T."/>
            <person name="Grant M."/>
            <person name="Ambacheew D."/>
            <person name="Muzemil S."/>
            <person name="Studholme D.J."/>
        </authorList>
    </citation>
    <scope>NUCLEOTIDE SEQUENCE [LARGE SCALE GENOMIC DNA]</scope>
</reference>
<feature type="signal peptide" evidence="4">
    <location>
        <begin position="1"/>
        <end position="19"/>
    </location>
</feature>